<dbReference type="EMBL" id="PISD01000051">
    <property type="protein sequence ID" value="PKG27017.1"/>
    <property type="molecule type" value="Genomic_DNA"/>
</dbReference>
<accession>A0A2N0ZBY0</accession>
<feature type="domain" description="NADPH-dependent FMN reductase-like" evidence="4">
    <location>
        <begin position="1"/>
        <end position="144"/>
    </location>
</feature>
<keyword evidence="3" id="KW-0560">Oxidoreductase</keyword>
<dbReference type="AlphaFoldDB" id="A0A2N0ZBY0"/>
<dbReference type="InterPro" id="IPR029039">
    <property type="entry name" value="Flavoprotein-like_sf"/>
</dbReference>
<evidence type="ECO:0000256" key="2">
    <source>
        <dbReference type="ARBA" id="ARBA00022643"/>
    </source>
</evidence>
<dbReference type="GO" id="GO:0016491">
    <property type="term" value="F:oxidoreductase activity"/>
    <property type="evidence" value="ECO:0007669"/>
    <property type="project" value="UniProtKB-KW"/>
</dbReference>
<organism evidence="5 6">
    <name type="scientific">Cytobacillus horneckiae</name>
    <dbReference type="NCBI Taxonomy" id="549687"/>
    <lineage>
        <taxon>Bacteria</taxon>
        <taxon>Bacillati</taxon>
        <taxon>Bacillota</taxon>
        <taxon>Bacilli</taxon>
        <taxon>Bacillales</taxon>
        <taxon>Bacillaceae</taxon>
        <taxon>Cytobacillus</taxon>
    </lineage>
</organism>
<reference evidence="5 6" key="1">
    <citation type="journal article" date="2010" name="Int. J. Syst. Evol. Microbiol.">
        <title>Bacillus horneckiae sp. nov., isolated from a spacecraft-assembly clean room.</title>
        <authorList>
            <person name="Vaishampayan P."/>
            <person name="Probst A."/>
            <person name="Krishnamurthi S."/>
            <person name="Ghosh S."/>
            <person name="Osman S."/>
            <person name="McDowall A."/>
            <person name="Ruckmani A."/>
            <person name="Mayilraj S."/>
            <person name="Venkateswaran K."/>
        </authorList>
    </citation>
    <scope>NUCLEOTIDE SEQUENCE [LARGE SCALE GENOMIC DNA]</scope>
    <source>
        <strain evidence="6">1PO1SC</strain>
    </source>
</reference>
<gene>
    <name evidence="5" type="ORF">CWS20_20935</name>
</gene>
<dbReference type="PANTHER" id="PTHR43408:SF2">
    <property type="entry name" value="FMN REDUCTASE (NADPH)"/>
    <property type="match status" value="1"/>
</dbReference>
<dbReference type="Proteomes" id="UP000233343">
    <property type="component" value="Unassembled WGS sequence"/>
</dbReference>
<dbReference type="RefSeq" id="WP_066193286.1">
    <property type="nucleotide sequence ID" value="NZ_JAFDQP010000003.1"/>
</dbReference>
<evidence type="ECO:0000256" key="3">
    <source>
        <dbReference type="ARBA" id="ARBA00023002"/>
    </source>
</evidence>
<dbReference type="InterPro" id="IPR051814">
    <property type="entry name" value="NAD(P)H-dep_FMN_reductase"/>
</dbReference>
<dbReference type="Pfam" id="PF03358">
    <property type="entry name" value="FMN_red"/>
    <property type="match status" value="1"/>
</dbReference>
<sequence length="183" mass="20809">MKLLGISGTILGAKTSVLVKAILEEVKQRHPDVEIDMLDLRDYQIEFCDGRRMDDYNEDTRSAIAKVTQADFYVIGSPIFNSSIPAPLKNLIDLIPPDVFRHKVMGFTANGGTYQHYLMIENQLKPIAGYLRAFVAPSYVYAHTTHFSPENEIQNEEIILRIRELADELVHMQYGLGRKLVKV</sequence>
<dbReference type="Gene3D" id="3.40.50.360">
    <property type="match status" value="1"/>
</dbReference>
<protein>
    <submittedName>
        <fullName evidence="5">NADPH-dependent oxidoreductase</fullName>
    </submittedName>
</protein>
<keyword evidence="6" id="KW-1185">Reference proteome</keyword>
<dbReference type="SUPFAM" id="SSF52218">
    <property type="entry name" value="Flavoproteins"/>
    <property type="match status" value="1"/>
</dbReference>
<evidence type="ECO:0000259" key="4">
    <source>
        <dbReference type="Pfam" id="PF03358"/>
    </source>
</evidence>
<proteinExistence type="predicted"/>
<keyword evidence="1" id="KW-0285">Flavoprotein</keyword>
<comment type="caution">
    <text evidence="5">The sequence shown here is derived from an EMBL/GenBank/DDBJ whole genome shotgun (WGS) entry which is preliminary data.</text>
</comment>
<evidence type="ECO:0000313" key="6">
    <source>
        <dbReference type="Proteomes" id="UP000233343"/>
    </source>
</evidence>
<dbReference type="PANTHER" id="PTHR43408">
    <property type="entry name" value="FMN REDUCTASE (NADPH)"/>
    <property type="match status" value="1"/>
</dbReference>
<evidence type="ECO:0000256" key="1">
    <source>
        <dbReference type="ARBA" id="ARBA00022630"/>
    </source>
</evidence>
<dbReference type="InterPro" id="IPR005025">
    <property type="entry name" value="FMN_Rdtase-like_dom"/>
</dbReference>
<keyword evidence="2" id="KW-0288">FMN</keyword>
<name>A0A2N0ZBY0_9BACI</name>
<evidence type="ECO:0000313" key="5">
    <source>
        <dbReference type="EMBL" id="PKG27017.1"/>
    </source>
</evidence>